<dbReference type="PANTHER" id="PTHR32468">
    <property type="entry name" value="CATION/H + ANTIPORTER"/>
    <property type="match status" value="1"/>
</dbReference>
<keyword evidence="3 7" id="KW-0812">Transmembrane</keyword>
<evidence type="ECO:0000256" key="7">
    <source>
        <dbReference type="SAM" id="Phobius"/>
    </source>
</evidence>
<feature type="transmembrane region" description="Helical" evidence="7">
    <location>
        <begin position="39"/>
        <end position="59"/>
    </location>
</feature>
<feature type="domain" description="Cation/H+ exchanger transmembrane" evidence="8">
    <location>
        <begin position="18"/>
        <end position="394"/>
    </location>
</feature>
<feature type="transmembrane region" description="Helical" evidence="7">
    <location>
        <begin position="248"/>
        <end position="265"/>
    </location>
</feature>
<evidence type="ECO:0000259" key="8">
    <source>
        <dbReference type="Pfam" id="PF00999"/>
    </source>
</evidence>
<sequence>MSASTVALLLLGLLVIVVTARLLGMLARRLGQPAVIGEIMAGILLGPTLFGGAISGTLFPTGVRPSLTLLADLGVCLFMFFIGLHLDHTLLRGQSRTASVVSFGAILLPFGLGVLLALHLAASRETGDRLAFVLFMGAAMAVTAFPVLARILTDNKLLDTPIGGLALACAAVGDVLAWALLAVVAALAGGGGHPWRVLFVVPFAAVLLGVVRPLLARLAARRRLSGPLTGVVLVAVAAGLLLSAQATTWMGLHAIFGAFLFGAALPRDGLPVLRERVLPWIERICAVLLLPVFFLVAGLKVDLSRLDVVAFGELALILLVAIGGKFGGAYIGGRVTGVRPRHSAVLGILMNTRGLTELIVLTVGLQLGVLTPDLYSLMIVMALVTTAMTGVLLRVVYPERRIVEDSAPRRRTSPEEAVP</sequence>
<accession>A0A7X0I9I8</accession>
<dbReference type="GO" id="GO:0015297">
    <property type="term" value="F:antiporter activity"/>
    <property type="evidence" value="ECO:0007669"/>
    <property type="project" value="InterPro"/>
</dbReference>
<feature type="transmembrane region" description="Helical" evidence="7">
    <location>
        <begin position="164"/>
        <end position="189"/>
    </location>
</feature>
<evidence type="ECO:0000313" key="10">
    <source>
        <dbReference type="Proteomes" id="UP000555564"/>
    </source>
</evidence>
<proteinExistence type="predicted"/>
<dbReference type="RefSeq" id="WP_184978239.1">
    <property type="nucleotide sequence ID" value="NZ_BAAALO010000069.1"/>
</dbReference>
<feature type="transmembrane region" description="Helical" evidence="7">
    <location>
        <begin position="344"/>
        <end position="368"/>
    </location>
</feature>
<feature type="transmembrane region" description="Helical" evidence="7">
    <location>
        <begin position="130"/>
        <end position="152"/>
    </location>
</feature>
<dbReference type="AlphaFoldDB" id="A0A7X0I9I8"/>
<keyword evidence="4 7" id="KW-1133">Transmembrane helix</keyword>
<protein>
    <submittedName>
        <fullName evidence="9">Kef-type K+ transport system membrane component KefB</fullName>
    </submittedName>
</protein>
<feature type="transmembrane region" description="Helical" evidence="7">
    <location>
        <begin position="309"/>
        <end position="332"/>
    </location>
</feature>
<keyword evidence="6 7" id="KW-0472">Membrane</keyword>
<evidence type="ECO:0000256" key="5">
    <source>
        <dbReference type="ARBA" id="ARBA00023065"/>
    </source>
</evidence>
<dbReference type="GO" id="GO:0016020">
    <property type="term" value="C:membrane"/>
    <property type="evidence" value="ECO:0007669"/>
    <property type="project" value="UniProtKB-SubCell"/>
</dbReference>
<feature type="transmembrane region" description="Helical" evidence="7">
    <location>
        <begin position="277"/>
        <end position="297"/>
    </location>
</feature>
<feature type="transmembrane region" description="Helical" evidence="7">
    <location>
        <begin position="374"/>
        <end position="397"/>
    </location>
</feature>
<feature type="transmembrane region" description="Helical" evidence="7">
    <location>
        <begin position="6"/>
        <end position="27"/>
    </location>
</feature>
<keyword evidence="5" id="KW-0406">Ion transport</keyword>
<gene>
    <name evidence="9" type="ORF">BJ992_000381</name>
</gene>
<evidence type="ECO:0000256" key="3">
    <source>
        <dbReference type="ARBA" id="ARBA00022692"/>
    </source>
</evidence>
<feature type="transmembrane region" description="Helical" evidence="7">
    <location>
        <begin position="65"/>
        <end position="86"/>
    </location>
</feature>
<dbReference type="InterPro" id="IPR006153">
    <property type="entry name" value="Cation/H_exchanger_TM"/>
</dbReference>
<comment type="subcellular location">
    <subcellularLocation>
        <location evidence="1">Membrane</location>
        <topology evidence="1">Multi-pass membrane protein</topology>
    </subcellularLocation>
</comment>
<organism evidence="9 10">
    <name type="scientific">Sphaerisporangium rubeum</name>
    <dbReference type="NCBI Taxonomy" id="321317"/>
    <lineage>
        <taxon>Bacteria</taxon>
        <taxon>Bacillati</taxon>
        <taxon>Actinomycetota</taxon>
        <taxon>Actinomycetes</taxon>
        <taxon>Streptosporangiales</taxon>
        <taxon>Streptosporangiaceae</taxon>
        <taxon>Sphaerisporangium</taxon>
    </lineage>
</organism>
<dbReference type="Pfam" id="PF00999">
    <property type="entry name" value="Na_H_Exchanger"/>
    <property type="match status" value="1"/>
</dbReference>
<name>A0A7X0I9I8_9ACTN</name>
<dbReference type="InterPro" id="IPR038770">
    <property type="entry name" value="Na+/solute_symporter_sf"/>
</dbReference>
<reference evidence="9 10" key="1">
    <citation type="submission" date="2020-08" db="EMBL/GenBank/DDBJ databases">
        <title>Sequencing the genomes of 1000 actinobacteria strains.</title>
        <authorList>
            <person name="Klenk H.-P."/>
        </authorList>
    </citation>
    <scope>NUCLEOTIDE SEQUENCE [LARGE SCALE GENOMIC DNA]</scope>
    <source>
        <strain evidence="9 10">DSM 44936</strain>
    </source>
</reference>
<evidence type="ECO:0000256" key="4">
    <source>
        <dbReference type="ARBA" id="ARBA00022989"/>
    </source>
</evidence>
<feature type="transmembrane region" description="Helical" evidence="7">
    <location>
        <begin position="224"/>
        <end position="242"/>
    </location>
</feature>
<feature type="transmembrane region" description="Helical" evidence="7">
    <location>
        <begin position="195"/>
        <end position="215"/>
    </location>
</feature>
<evidence type="ECO:0000256" key="1">
    <source>
        <dbReference type="ARBA" id="ARBA00004141"/>
    </source>
</evidence>
<evidence type="ECO:0000256" key="2">
    <source>
        <dbReference type="ARBA" id="ARBA00022448"/>
    </source>
</evidence>
<dbReference type="Gene3D" id="1.20.1530.20">
    <property type="match status" value="1"/>
</dbReference>
<dbReference type="PANTHER" id="PTHR32468:SF0">
    <property type="entry name" value="K(+)_H(+) ANTIPORTER 1"/>
    <property type="match status" value="1"/>
</dbReference>
<dbReference type="EMBL" id="JACHIU010000001">
    <property type="protein sequence ID" value="MBB6470950.1"/>
    <property type="molecule type" value="Genomic_DNA"/>
</dbReference>
<keyword evidence="10" id="KW-1185">Reference proteome</keyword>
<feature type="transmembrane region" description="Helical" evidence="7">
    <location>
        <begin position="98"/>
        <end position="118"/>
    </location>
</feature>
<keyword evidence="2" id="KW-0813">Transport</keyword>
<dbReference type="InterPro" id="IPR050794">
    <property type="entry name" value="CPA2_transporter"/>
</dbReference>
<evidence type="ECO:0000256" key="6">
    <source>
        <dbReference type="ARBA" id="ARBA00023136"/>
    </source>
</evidence>
<comment type="caution">
    <text evidence="9">The sequence shown here is derived from an EMBL/GenBank/DDBJ whole genome shotgun (WGS) entry which is preliminary data.</text>
</comment>
<dbReference type="GO" id="GO:1902600">
    <property type="term" value="P:proton transmembrane transport"/>
    <property type="evidence" value="ECO:0007669"/>
    <property type="project" value="InterPro"/>
</dbReference>
<evidence type="ECO:0000313" key="9">
    <source>
        <dbReference type="EMBL" id="MBB6470950.1"/>
    </source>
</evidence>
<dbReference type="Proteomes" id="UP000555564">
    <property type="component" value="Unassembled WGS sequence"/>
</dbReference>